<accession>A0A5B8YJ96</accession>
<dbReference type="RefSeq" id="WP_146830283.1">
    <property type="nucleotide sequence ID" value="NZ_CP042476.1"/>
</dbReference>
<dbReference type="GO" id="GO:0042802">
    <property type="term" value="F:identical protein binding"/>
    <property type="evidence" value="ECO:0007669"/>
    <property type="project" value="TreeGrafter"/>
</dbReference>
<dbReference type="OrthoDB" id="9801052at2"/>
<dbReference type="InterPro" id="IPR050103">
    <property type="entry name" value="Class-III_PLP-dep_AT"/>
</dbReference>
<evidence type="ECO:0000256" key="2">
    <source>
        <dbReference type="ARBA" id="ARBA00022576"/>
    </source>
</evidence>
<comment type="cofactor">
    <cofactor evidence="1">
        <name>pyridoxal 5'-phosphate</name>
        <dbReference type="ChEBI" id="CHEBI:597326"/>
    </cofactor>
</comment>
<dbReference type="AlphaFoldDB" id="A0A5B8YJ96"/>
<evidence type="ECO:0000256" key="4">
    <source>
        <dbReference type="ARBA" id="ARBA00022898"/>
    </source>
</evidence>
<evidence type="ECO:0000313" key="6">
    <source>
        <dbReference type="EMBL" id="QED36456.1"/>
    </source>
</evidence>
<dbReference type="GO" id="GO:0030170">
    <property type="term" value="F:pyridoxal phosphate binding"/>
    <property type="evidence" value="ECO:0007669"/>
    <property type="project" value="InterPro"/>
</dbReference>
<dbReference type="Gene3D" id="3.40.640.10">
    <property type="entry name" value="Type I PLP-dependent aspartate aminotransferase-like (Major domain)"/>
    <property type="match status" value="1"/>
</dbReference>
<keyword evidence="2 6" id="KW-0032">Aminotransferase</keyword>
<keyword evidence="7" id="KW-1185">Reference proteome</keyword>
<dbReference type="GO" id="GO:0008483">
    <property type="term" value="F:transaminase activity"/>
    <property type="evidence" value="ECO:0007669"/>
    <property type="project" value="UniProtKB-KW"/>
</dbReference>
<organism evidence="6 7">
    <name type="scientific">Antarcticibacterium arcticum</name>
    <dbReference type="NCBI Taxonomy" id="2585771"/>
    <lineage>
        <taxon>Bacteria</taxon>
        <taxon>Pseudomonadati</taxon>
        <taxon>Bacteroidota</taxon>
        <taxon>Flavobacteriia</taxon>
        <taxon>Flavobacteriales</taxon>
        <taxon>Flavobacteriaceae</taxon>
        <taxon>Antarcticibacterium</taxon>
    </lineage>
</organism>
<keyword evidence="4 5" id="KW-0663">Pyridoxal phosphate</keyword>
<dbReference type="PIRSF" id="PIRSF000521">
    <property type="entry name" value="Transaminase_4ab_Lys_Orn"/>
    <property type="match status" value="1"/>
</dbReference>
<comment type="similarity">
    <text evidence="5">Belongs to the class-III pyridoxal-phosphate-dependent aminotransferase family.</text>
</comment>
<dbReference type="Pfam" id="PF00202">
    <property type="entry name" value="Aminotran_3"/>
    <property type="match status" value="1"/>
</dbReference>
<dbReference type="InterPro" id="IPR049704">
    <property type="entry name" value="Aminotrans_3_PPA_site"/>
</dbReference>
<dbReference type="SUPFAM" id="SSF53383">
    <property type="entry name" value="PLP-dependent transferases"/>
    <property type="match status" value="1"/>
</dbReference>
<sequence length="391" mass="42470">MNLFDVYPLYNIAPVKGEGVFVYDKAGTKYLDLYGGHAVISIGHSHPTYVSALKGQVEKLGFYSNSIQNPLQEELAGKLESVSGCENYSLFLCNSGAEANENALKLASFHTGKSRVIYFEKAFHGRTSGVVAVTDNQSIKAPFNTGHKVTRLVFDDVPSLENELKKEDVAAVIFEVIQGVGGLEEATTNFYTEASKLCKKHAALLIADEVQSGYGRTGDFFAFQKHGIRPDIISIAKGMGNGFPMGGILIDQAIQAKHGLLGTTFGGNHLACAAGIAVLDVIEKEQLMENAASIYSYVKSAAAEIPHVKSLKGRGLMIGLEFDFEVAPLRKEMLFTHHIFTGAASNKNLLRILPPLNIQKEHFDTFFKALKQALKNFSESSPATATNIEKS</sequence>
<dbReference type="FunFam" id="3.40.640.10:FF:000004">
    <property type="entry name" value="Acetylornithine aminotransferase"/>
    <property type="match status" value="1"/>
</dbReference>
<dbReference type="InterPro" id="IPR015421">
    <property type="entry name" value="PyrdxlP-dep_Trfase_major"/>
</dbReference>
<dbReference type="PROSITE" id="PS00600">
    <property type="entry name" value="AA_TRANSFER_CLASS_3"/>
    <property type="match status" value="1"/>
</dbReference>
<dbReference type="Proteomes" id="UP000321954">
    <property type="component" value="Chromosome"/>
</dbReference>
<evidence type="ECO:0000256" key="3">
    <source>
        <dbReference type="ARBA" id="ARBA00022679"/>
    </source>
</evidence>
<protein>
    <submittedName>
        <fullName evidence="6">Aspartate aminotransferase family protein</fullName>
    </submittedName>
</protein>
<reference evidence="6 7" key="1">
    <citation type="submission" date="2019-08" db="EMBL/GenBank/DDBJ databases">
        <title>Antarcticibacterium arcticum sp. nov., a bacterium isolated from marine sediment of the Canadian Beaufort Sea.</title>
        <authorList>
            <person name="Lee Y.M."/>
            <person name="Baek K."/>
            <person name="Lee D.-H."/>
            <person name="Shin S.C."/>
            <person name="Jin Y.K."/>
            <person name="Park Y."/>
        </authorList>
    </citation>
    <scope>NUCLEOTIDE SEQUENCE [LARGE SCALE GENOMIC DNA]</scope>
    <source>
        <strain evidence="6 7">PAMC 28998</strain>
    </source>
</reference>
<dbReference type="PANTHER" id="PTHR11986">
    <property type="entry name" value="AMINOTRANSFERASE CLASS III"/>
    <property type="match status" value="1"/>
</dbReference>
<dbReference type="EMBL" id="CP042476">
    <property type="protein sequence ID" value="QED36456.1"/>
    <property type="molecule type" value="Genomic_DNA"/>
</dbReference>
<gene>
    <name evidence="6" type="ORF">FK178_01410</name>
</gene>
<evidence type="ECO:0000256" key="5">
    <source>
        <dbReference type="RuleBase" id="RU003560"/>
    </source>
</evidence>
<dbReference type="CDD" id="cd00610">
    <property type="entry name" value="OAT_like"/>
    <property type="match status" value="1"/>
</dbReference>
<dbReference type="KEGG" id="anp:FK178_01410"/>
<dbReference type="InterPro" id="IPR015424">
    <property type="entry name" value="PyrdxlP-dep_Trfase"/>
</dbReference>
<dbReference type="InterPro" id="IPR005814">
    <property type="entry name" value="Aminotrans_3"/>
</dbReference>
<evidence type="ECO:0000256" key="1">
    <source>
        <dbReference type="ARBA" id="ARBA00001933"/>
    </source>
</evidence>
<name>A0A5B8YJ96_9FLAO</name>
<evidence type="ECO:0000313" key="7">
    <source>
        <dbReference type="Proteomes" id="UP000321954"/>
    </source>
</evidence>
<dbReference type="InterPro" id="IPR015422">
    <property type="entry name" value="PyrdxlP-dep_Trfase_small"/>
</dbReference>
<keyword evidence="3 6" id="KW-0808">Transferase</keyword>
<dbReference type="PANTHER" id="PTHR11986:SF79">
    <property type="entry name" value="ACETYLORNITHINE AMINOTRANSFERASE, MITOCHONDRIAL"/>
    <property type="match status" value="1"/>
</dbReference>
<dbReference type="Gene3D" id="3.90.1150.10">
    <property type="entry name" value="Aspartate Aminotransferase, domain 1"/>
    <property type="match status" value="1"/>
</dbReference>
<proteinExistence type="inferred from homology"/>